<reference evidence="4" key="1">
    <citation type="submission" date="2011-08" db="EMBL/GenBank/DDBJ databases">
        <authorList>
            <person name="Rombauts S."/>
        </authorList>
    </citation>
    <scope>NUCLEOTIDE SEQUENCE</scope>
    <source>
        <strain evidence="4">London</strain>
    </source>
</reference>
<keyword evidence="4" id="KW-1185">Reference proteome</keyword>
<reference evidence="3" key="2">
    <citation type="submission" date="2015-06" db="UniProtKB">
        <authorList>
            <consortium name="EnsemblMetazoa"/>
        </authorList>
    </citation>
    <scope>IDENTIFICATION</scope>
</reference>
<feature type="coiled-coil region" evidence="1">
    <location>
        <begin position="93"/>
        <end position="134"/>
    </location>
</feature>
<evidence type="ECO:0000313" key="4">
    <source>
        <dbReference type="Proteomes" id="UP000015104"/>
    </source>
</evidence>
<evidence type="ECO:0000256" key="1">
    <source>
        <dbReference type="SAM" id="Coils"/>
    </source>
</evidence>
<dbReference type="HOGENOM" id="CLU_829829_0_0_1"/>
<feature type="compositionally biased region" description="Polar residues" evidence="2">
    <location>
        <begin position="60"/>
        <end position="71"/>
    </location>
</feature>
<protein>
    <submittedName>
        <fullName evidence="3">Uncharacterized protein</fullName>
    </submittedName>
</protein>
<dbReference type="KEGG" id="tut:107361693"/>
<dbReference type="OMA" id="NRPWYYV"/>
<dbReference type="Proteomes" id="UP000015104">
    <property type="component" value="Unassembled WGS sequence"/>
</dbReference>
<dbReference type="OrthoDB" id="6512765at2759"/>
<sequence>MSNRPWYYVKGHGNREYIERLIASKRDKEARQSEFRRQTSDYFDRWQLQNEWMGRKGSKKQTANSNQTNSAGKFHSKVPYDLDYEIDDDPKRSESIKLKRNKARKELKVLLEQLIDLEKEAKESEEQQLFLIKQIENLLLVRRQLKDKQENWSIRGKKMYYKRFAKDKMRLKSFLICEQLNSYKIVIQCLSKSIPTVFLSKREKEELYGVIESSLNIINMYLDINYKRNYELIPLYNEEAEKKWLECESNWERERSIWYNLVDRVIEAFFTTHKYQLEDNLESLEILTEKRIALLDQMLVFSEKLKQDNDLMVILSEDMDHLIDNDNFKILSHGN</sequence>
<name>T1JQH2_TETUR</name>
<dbReference type="EnsemblMetazoa" id="tetur01g03200.1">
    <property type="protein sequence ID" value="tetur01g03200.1"/>
    <property type="gene ID" value="tetur01g03200"/>
</dbReference>
<organism evidence="3 4">
    <name type="scientific">Tetranychus urticae</name>
    <name type="common">Two-spotted spider mite</name>
    <dbReference type="NCBI Taxonomy" id="32264"/>
    <lineage>
        <taxon>Eukaryota</taxon>
        <taxon>Metazoa</taxon>
        <taxon>Ecdysozoa</taxon>
        <taxon>Arthropoda</taxon>
        <taxon>Chelicerata</taxon>
        <taxon>Arachnida</taxon>
        <taxon>Acari</taxon>
        <taxon>Acariformes</taxon>
        <taxon>Trombidiformes</taxon>
        <taxon>Prostigmata</taxon>
        <taxon>Eleutherengona</taxon>
        <taxon>Raphignathae</taxon>
        <taxon>Tetranychoidea</taxon>
        <taxon>Tetranychidae</taxon>
        <taxon>Tetranychus</taxon>
    </lineage>
</organism>
<gene>
    <name evidence="3" type="primary">107361693</name>
</gene>
<feature type="region of interest" description="Disordered" evidence="2">
    <location>
        <begin position="54"/>
        <end position="75"/>
    </location>
</feature>
<dbReference type="EMBL" id="CAEY01000437">
    <property type="status" value="NOT_ANNOTATED_CDS"/>
    <property type="molecule type" value="Genomic_DNA"/>
</dbReference>
<evidence type="ECO:0000313" key="3">
    <source>
        <dbReference type="EnsemblMetazoa" id="tetur01g03200.1"/>
    </source>
</evidence>
<accession>T1JQH2</accession>
<dbReference type="AlphaFoldDB" id="T1JQH2"/>
<proteinExistence type="predicted"/>
<keyword evidence="1" id="KW-0175">Coiled coil</keyword>
<evidence type="ECO:0000256" key="2">
    <source>
        <dbReference type="SAM" id="MobiDB-lite"/>
    </source>
</evidence>